<feature type="transmembrane region" description="Helical" evidence="8">
    <location>
        <begin position="549"/>
        <end position="568"/>
    </location>
</feature>
<dbReference type="Pfam" id="PF00497">
    <property type="entry name" value="SBP_bac_3"/>
    <property type="match status" value="1"/>
</dbReference>
<evidence type="ECO:0000256" key="7">
    <source>
        <dbReference type="ARBA" id="ARBA00023180"/>
    </source>
</evidence>
<evidence type="ECO:0000313" key="11">
    <source>
        <dbReference type="Proteomes" id="UP001431783"/>
    </source>
</evidence>
<feature type="domain" description="Solute-binding protein family 3/N-terminal" evidence="9">
    <location>
        <begin position="193"/>
        <end position="524"/>
    </location>
</feature>
<keyword evidence="7" id="KW-0325">Glycoprotein</keyword>
<keyword evidence="11" id="KW-1185">Reference proteome</keyword>
<sequence>MILLFNITHLRKANNTIIYRLFVMLLPVKTYSNLVFSCVNTLIMYHVLENDLVVYIGEYSISYPSIRIHNIQKLKYNFFPQRPKFFIIEIGAHENLTEILKVLVKQKYTEPRATFLIIEEKLHKENVEYLFPFFIFNIIVLDSSNGELFTFVRERNKYGVDSINCQSLESKENSYPRKISREYASKIIEFDSLKICFTDGSEPYAMFSPDGTPEGVEIDIMSFITDKLSIRRKYVNIQDRQNVISYIYKNECDVVIGNRGMGRVDTDVFMLDFTVHYTFDYVYWLVPVPDLIPRYQYFLKAFSPDIWIAWMASLICICSFWNISDVVLYSRKRFSHLVRKLFVGFILFTEQNYKPDKKYLSDTCRLMVILMIFLMFMLGALFKSKFNYFLTGLNYQDAIKNIDDIIQRNLKIGCVPELVEFLLEFPADYKRENLVICDAGVACLNRSAFQKDIAILRPLRRVLYYREIHTDENMRWLFNKIHPAILSGHNCAVFKAGHPLFDIIDRHIWYMLETGWINRIMKKYEKNSDVVTILITAKRMEMGHISTPFFIWFLGMFSSLFVLLYEIYSNKHISVMKTYQ</sequence>
<dbReference type="InterPro" id="IPR052192">
    <property type="entry name" value="Insect_Ionotropic_Sensory_Rcpt"/>
</dbReference>
<keyword evidence="3 8" id="KW-0812">Transmembrane</keyword>
<evidence type="ECO:0000256" key="1">
    <source>
        <dbReference type="ARBA" id="ARBA00004651"/>
    </source>
</evidence>
<comment type="caution">
    <text evidence="10">The sequence shown here is derived from an EMBL/GenBank/DDBJ whole genome shotgun (WGS) entry which is preliminary data.</text>
</comment>
<evidence type="ECO:0000313" key="10">
    <source>
        <dbReference type="EMBL" id="KAK9885525.1"/>
    </source>
</evidence>
<evidence type="ECO:0000256" key="5">
    <source>
        <dbReference type="ARBA" id="ARBA00023136"/>
    </source>
</evidence>
<feature type="transmembrane region" description="Helical" evidence="8">
    <location>
        <begin position="306"/>
        <end position="330"/>
    </location>
</feature>
<feature type="transmembrane region" description="Helical" evidence="8">
    <location>
        <begin position="21"/>
        <end position="45"/>
    </location>
</feature>
<keyword evidence="5 8" id="KW-0472">Membrane</keyword>
<name>A0AAW1UWM5_9CUCU</name>
<proteinExistence type="predicted"/>
<organism evidence="10 11">
    <name type="scientific">Henosepilachna vigintioctopunctata</name>
    <dbReference type="NCBI Taxonomy" id="420089"/>
    <lineage>
        <taxon>Eukaryota</taxon>
        <taxon>Metazoa</taxon>
        <taxon>Ecdysozoa</taxon>
        <taxon>Arthropoda</taxon>
        <taxon>Hexapoda</taxon>
        <taxon>Insecta</taxon>
        <taxon>Pterygota</taxon>
        <taxon>Neoptera</taxon>
        <taxon>Endopterygota</taxon>
        <taxon>Coleoptera</taxon>
        <taxon>Polyphaga</taxon>
        <taxon>Cucujiformia</taxon>
        <taxon>Coccinelloidea</taxon>
        <taxon>Coccinellidae</taxon>
        <taxon>Epilachninae</taxon>
        <taxon>Epilachnini</taxon>
        <taxon>Henosepilachna</taxon>
    </lineage>
</organism>
<dbReference type="SUPFAM" id="SSF53850">
    <property type="entry name" value="Periplasmic binding protein-like II"/>
    <property type="match status" value="1"/>
</dbReference>
<evidence type="ECO:0000256" key="8">
    <source>
        <dbReference type="SAM" id="Phobius"/>
    </source>
</evidence>
<reference evidence="10 11" key="1">
    <citation type="submission" date="2023-03" db="EMBL/GenBank/DDBJ databases">
        <title>Genome insight into feeding habits of ladybird beetles.</title>
        <authorList>
            <person name="Li H.-S."/>
            <person name="Huang Y.-H."/>
            <person name="Pang H."/>
        </authorList>
    </citation>
    <scope>NUCLEOTIDE SEQUENCE [LARGE SCALE GENOMIC DNA]</scope>
    <source>
        <strain evidence="10">SYSU_2023b</strain>
        <tissue evidence="10">Whole body</tissue>
    </source>
</reference>
<dbReference type="Proteomes" id="UP001431783">
    <property type="component" value="Unassembled WGS sequence"/>
</dbReference>
<keyword evidence="6" id="KW-0675">Receptor</keyword>
<dbReference type="PANTHER" id="PTHR42643">
    <property type="entry name" value="IONOTROPIC RECEPTOR 20A-RELATED"/>
    <property type="match status" value="1"/>
</dbReference>
<protein>
    <recommendedName>
        <fullName evidence="9">Solute-binding protein family 3/N-terminal domain-containing protein</fullName>
    </recommendedName>
</protein>
<evidence type="ECO:0000256" key="3">
    <source>
        <dbReference type="ARBA" id="ARBA00022692"/>
    </source>
</evidence>
<dbReference type="EMBL" id="JARQZJ010000095">
    <property type="protein sequence ID" value="KAK9885525.1"/>
    <property type="molecule type" value="Genomic_DNA"/>
</dbReference>
<dbReference type="InterPro" id="IPR001638">
    <property type="entry name" value="Solute-binding_3/MltF_N"/>
</dbReference>
<evidence type="ECO:0000256" key="6">
    <source>
        <dbReference type="ARBA" id="ARBA00023170"/>
    </source>
</evidence>
<evidence type="ECO:0000256" key="4">
    <source>
        <dbReference type="ARBA" id="ARBA00022989"/>
    </source>
</evidence>
<keyword evidence="2" id="KW-1003">Cell membrane</keyword>
<evidence type="ECO:0000256" key="2">
    <source>
        <dbReference type="ARBA" id="ARBA00022475"/>
    </source>
</evidence>
<dbReference type="PANTHER" id="PTHR42643:SF24">
    <property type="entry name" value="IONOTROPIC RECEPTOR 60A"/>
    <property type="match status" value="1"/>
</dbReference>
<accession>A0AAW1UWM5</accession>
<feature type="transmembrane region" description="Helical" evidence="8">
    <location>
        <begin position="364"/>
        <end position="382"/>
    </location>
</feature>
<dbReference type="AlphaFoldDB" id="A0AAW1UWM5"/>
<dbReference type="GO" id="GO:0005886">
    <property type="term" value="C:plasma membrane"/>
    <property type="evidence" value="ECO:0007669"/>
    <property type="project" value="UniProtKB-SubCell"/>
</dbReference>
<dbReference type="Gene3D" id="1.10.287.70">
    <property type="match status" value="1"/>
</dbReference>
<gene>
    <name evidence="10" type="ORF">WA026_011018</name>
</gene>
<dbReference type="Gene3D" id="3.40.190.10">
    <property type="entry name" value="Periplasmic binding protein-like II"/>
    <property type="match status" value="1"/>
</dbReference>
<comment type="subcellular location">
    <subcellularLocation>
        <location evidence="1">Cell membrane</location>
        <topology evidence="1">Multi-pass membrane protein</topology>
    </subcellularLocation>
</comment>
<evidence type="ECO:0000259" key="9">
    <source>
        <dbReference type="Pfam" id="PF00497"/>
    </source>
</evidence>
<keyword evidence="4 8" id="KW-1133">Transmembrane helix</keyword>